<feature type="domain" description="AB hydrolase-1" evidence="3">
    <location>
        <begin position="106"/>
        <end position="319"/>
    </location>
</feature>
<accession>A0A2S6CDP8</accession>
<dbReference type="PANTHER" id="PTHR43248:SF2">
    <property type="entry name" value="PROLYL AMINOPEPTIDASE"/>
    <property type="match status" value="1"/>
</dbReference>
<dbReference type="AlphaFoldDB" id="A0A2S6CDP8"/>
<protein>
    <recommendedName>
        <fullName evidence="3">AB hydrolase-1 domain-containing protein</fullName>
    </recommendedName>
</protein>
<dbReference type="SUPFAM" id="SSF53474">
    <property type="entry name" value="alpha/beta-Hydrolases"/>
    <property type="match status" value="1"/>
</dbReference>
<evidence type="ECO:0000256" key="1">
    <source>
        <dbReference type="ARBA" id="ARBA00010088"/>
    </source>
</evidence>
<dbReference type="InterPro" id="IPR002410">
    <property type="entry name" value="Peptidase_S33"/>
</dbReference>
<gene>
    <name evidence="4" type="ORF">CBER1_00053</name>
</gene>
<organism evidence="4 5">
    <name type="scientific">Cercospora berteroae</name>
    <dbReference type="NCBI Taxonomy" id="357750"/>
    <lineage>
        <taxon>Eukaryota</taxon>
        <taxon>Fungi</taxon>
        <taxon>Dikarya</taxon>
        <taxon>Ascomycota</taxon>
        <taxon>Pezizomycotina</taxon>
        <taxon>Dothideomycetes</taxon>
        <taxon>Dothideomycetidae</taxon>
        <taxon>Mycosphaerellales</taxon>
        <taxon>Mycosphaerellaceae</taxon>
        <taxon>Cercospora</taxon>
    </lineage>
</organism>
<evidence type="ECO:0000259" key="3">
    <source>
        <dbReference type="Pfam" id="PF00561"/>
    </source>
</evidence>
<keyword evidence="2" id="KW-0378">Hydrolase</keyword>
<reference evidence="5" key="1">
    <citation type="journal article" date="2017" name="bioRxiv">
        <title>Conservation of a gene cluster reveals novel cercosporin biosynthetic mechanisms and extends production to the genus Colletotrichum.</title>
        <authorList>
            <person name="de Jonge R."/>
            <person name="Ebert M.K."/>
            <person name="Huitt-Roehl C.R."/>
            <person name="Pal P."/>
            <person name="Suttle J.C."/>
            <person name="Spanner R.E."/>
            <person name="Neubauer J.D."/>
            <person name="Jurick W.M.II."/>
            <person name="Stott K.A."/>
            <person name="Secor G.A."/>
            <person name="Thomma B.P.H.J."/>
            <person name="Van de Peer Y."/>
            <person name="Townsend C.A."/>
            <person name="Bolton M.D."/>
        </authorList>
    </citation>
    <scope>NUCLEOTIDE SEQUENCE [LARGE SCALE GENOMIC DNA]</scope>
    <source>
        <strain evidence="5">CBS538.71</strain>
    </source>
</reference>
<dbReference type="Pfam" id="PF00561">
    <property type="entry name" value="Abhydrolase_1"/>
    <property type="match status" value="1"/>
</dbReference>
<comment type="caution">
    <text evidence="4">The sequence shown here is derived from an EMBL/GenBank/DDBJ whole genome shotgun (WGS) entry which is preliminary data.</text>
</comment>
<proteinExistence type="inferred from homology"/>
<dbReference type="InterPro" id="IPR051601">
    <property type="entry name" value="Serine_prot/Carboxylest_S33"/>
</dbReference>
<dbReference type="PRINTS" id="PR00793">
    <property type="entry name" value="PROAMNOPTASE"/>
</dbReference>
<keyword evidence="5" id="KW-1185">Reference proteome</keyword>
<dbReference type="Gene3D" id="3.40.50.1820">
    <property type="entry name" value="alpha/beta hydrolase"/>
    <property type="match status" value="1"/>
</dbReference>
<comment type="similarity">
    <text evidence="1">Belongs to the peptidase S33 family.</text>
</comment>
<sequence>MPLGAREVELRKRAFLLQLHLARQDINHEQPQRHIHEHFAKENVVNCSRSGEDCKLSITEHFFDVPKDYSKPEAGTIRVFGRSVRKHENAVVPKPEAERKTASQLPWIVYLNGGPGLECRPPHHYPFVHRLLDAGYQAFFLDQRGTGLSTPVTASTLGLRGYNDVQAEYLKLYRADNIVRDCEAIRQALTADYPPEKQKWSTIGQSFGGFCTITYLSFYPEGIRESFLFGGLQPLVSTPDDVYRRLYRKVAERNKAYYAKYPEDVERVKNILTYLSRFGDGKIKLPSEGTLTRRRFLAMGIALGMHGGLDSVHEIVQRANNDVELFGHLTRGTLAAIDSSSPFDNHLIYAILHEPIYCSGPNKGAPNWSAHRLQSEYPEFSIDDRKDDSQPIYFTGEMVFPWMFEDYAELRKVRDVAERIAKEENWPALFDEEQLQKNEVPVYAASYVEDMYVDFDLASGTAKKIKGAKVFTTNVMFHDAIRSKMDDVVRQAFALRDDVLD</sequence>
<evidence type="ECO:0000313" key="5">
    <source>
        <dbReference type="Proteomes" id="UP000237631"/>
    </source>
</evidence>
<dbReference type="EMBL" id="PNEN01000488">
    <property type="protein sequence ID" value="PPJ57855.1"/>
    <property type="molecule type" value="Genomic_DNA"/>
</dbReference>
<dbReference type="STRING" id="357750.A0A2S6CDP8"/>
<dbReference type="Proteomes" id="UP000237631">
    <property type="component" value="Unassembled WGS sequence"/>
</dbReference>
<dbReference type="GO" id="GO:0008233">
    <property type="term" value="F:peptidase activity"/>
    <property type="evidence" value="ECO:0007669"/>
    <property type="project" value="InterPro"/>
</dbReference>
<evidence type="ECO:0000256" key="2">
    <source>
        <dbReference type="ARBA" id="ARBA00022801"/>
    </source>
</evidence>
<evidence type="ECO:0000313" key="4">
    <source>
        <dbReference type="EMBL" id="PPJ57855.1"/>
    </source>
</evidence>
<dbReference type="PANTHER" id="PTHR43248">
    <property type="entry name" value="2-SUCCINYL-6-HYDROXY-2,4-CYCLOHEXADIENE-1-CARBOXYLATE SYNTHASE"/>
    <property type="match status" value="1"/>
</dbReference>
<dbReference type="InterPro" id="IPR029058">
    <property type="entry name" value="AB_hydrolase_fold"/>
</dbReference>
<dbReference type="GO" id="GO:0006508">
    <property type="term" value="P:proteolysis"/>
    <property type="evidence" value="ECO:0007669"/>
    <property type="project" value="InterPro"/>
</dbReference>
<dbReference type="InterPro" id="IPR000073">
    <property type="entry name" value="AB_hydrolase_1"/>
</dbReference>
<name>A0A2S6CDP8_9PEZI</name>
<dbReference type="OrthoDB" id="1898734at2759"/>